<comment type="caution">
    <text evidence="9">The sequence shown here is derived from an EMBL/GenBank/DDBJ whole genome shotgun (WGS) entry which is preliminary data.</text>
</comment>
<feature type="transmembrane region" description="Helical" evidence="7">
    <location>
        <begin position="256"/>
        <end position="276"/>
    </location>
</feature>
<protein>
    <recommendedName>
        <fullName evidence="8">Rhodopsin domain-containing protein</fullName>
    </recommendedName>
</protein>
<evidence type="ECO:0000259" key="8">
    <source>
        <dbReference type="Pfam" id="PF20684"/>
    </source>
</evidence>
<dbReference type="InterPro" id="IPR049326">
    <property type="entry name" value="Rhodopsin_dom_fungi"/>
</dbReference>
<organism evidence="9 10">
    <name type="scientific">Apiosordaria backusii</name>
    <dbReference type="NCBI Taxonomy" id="314023"/>
    <lineage>
        <taxon>Eukaryota</taxon>
        <taxon>Fungi</taxon>
        <taxon>Dikarya</taxon>
        <taxon>Ascomycota</taxon>
        <taxon>Pezizomycotina</taxon>
        <taxon>Sordariomycetes</taxon>
        <taxon>Sordariomycetidae</taxon>
        <taxon>Sordariales</taxon>
        <taxon>Lasiosphaeriaceae</taxon>
        <taxon>Apiosordaria</taxon>
    </lineage>
</organism>
<dbReference type="AlphaFoldDB" id="A0AA40K654"/>
<comment type="subcellular location">
    <subcellularLocation>
        <location evidence="1">Membrane</location>
        <topology evidence="1">Multi-pass membrane protein</topology>
    </subcellularLocation>
</comment>
<name>A0AA40K654_9PEZI</name>
<dbReference type="PANTHER" id="PTHR33048">
    <property type="entry name" value="PTH11-LIKE INTEGRAL MEMBRANE PROTEIN (AFU_ORTHOLOGUE AFUA_5G11245)"/>
    <property type="match status" value="1"/>
</dbReference>
<dbReference type="Proteomes" id="UP001172159">
    <property type="component" value="Unassembled WGS sequence"/>
</dbReference>
<evidence type="ECO:0000256" key="2">
    <source>
        <dbReference type="ARBA" id="ARBA00022692"/>
    </source>
</evidence>
<dbReference type="EMBL" id="JAUKTV010000001">
    <property type="protein sequence ID" value="KAK0747390.1"/>
    <property type="molecule type" value="Genomic_DNA"/>
</dbReference>
<keyword evidence="10" id="KW-1185">Reference proteome</keyword>
<dbReference type="Pfam" id="PF20684">
    <property type="entry name" value="Fung_rhodopsin"/>
    <property type="match status" value="1"/>
</dbReference>
<feature type="transmembrane region" description="Helical" evidence="7">
    <location>
        <begin position="64"/>
        <end position="86"/>
    </location>
</feature>
<feature type="transmembrane region" description="Helical" evidence="7">
    <location>
        <begin position="224"/>
        <end position="244"/>
    </location>
</feature>
<feature type="region of interest" description="Disordered" evidence="6">
    <location>
        <begin position="339"/>
        <end position="374"/>
    </location>
</feature>
<proteinExistence type="inferred from homology"/>
<keyword evidence="2 7" id="KW-0812">Transmembrane</keyword>
<feature type="transmembrane region" description="Helical" evidence="7">
    <location>
        <begin position="106"/>
        <end position="127"/>
    </location>
</feature>
<accession>A0AA40K654</accession>
<evidence type="ECO:0000256" key="7">
    <source>
        <dbReference type="SAM" id="Phobius"/>
    </source>
</evidence>
<feature type="compositionally biased region" description="Basic and acidic residues" evidence="6">
    <location>
        <begin position="348"/>
        <end position="365"/>
    </location>
</feature>
<evidence type="ECO:0000256" key="5">
    <source>
        <dbReference type="ARBA" id="ARBA00038359"/>
    </source>
</evidence>
<dbReference type="InterPro" id="IPR052337">
    <property type="entry name" value="SAT4-like"/>
</dbReference>
<reference evidence="9" key="1">
    <citation type="submission" date="2023-06" db="EMBL/GenBank/DDBJ databases">
        <title>Genome-scale phylogeny and comparative genomics of the fungal order Sordariales.</title>
        <authorList>
            <consortium name="Lawrence Berkeley National Laboratory"/>
            <person name="Hensen N."/>
            <person name="Bonometti L."/>
            <person name="Westerberg I."/>
            <person name="Brannstrom I.O."/>
            <person name="Guillou S."/>
            <person name="Cros-Aarteil S."/>
            <person name="Calhoun S."/>
            <person name="Haridas S."/>
            <person name="Kuo A."/>
            <person name="Mondo S."/>
            <person name="Pangilinan J."/>
            <person name="Riley R."/>
            <person name="Labutti K."/>
            <person name="Andreopoulos B."/>
            <person name="Lipzen A."/>
            <person name="Chen C."/>
            <person name="Yanf M."/>
            <person name="Daum C."/>
            <person name="Ng V."/>
            <person name="Clum A."/>
            <person name="Steindorff A."/>
            <person name="Ohm R."/>
            <person name="Martin F."/>
            <person name="Silar P."/>
            <person name="Natvig D."/>
            <person name="Lalanne C."/>
            <person name="Gautier V."/>
            <person name="Ament-Velasquez S.L."/>
            <person name="Kruys A."/>
            <person name="Hutchinson M.I."/>
            <person name="Powell A.J."/>
            <person name="Barry K."/>
            <person name="Miller A.N."/>
            <person name="Grigoriev I.V."/>
            <person name="Debuchy R."/>
            <person name="Gladieux P."/>
            <person name="Thoren M.H."/>
            <person name="Johannesson H."/>
        </authorList>
    </citation>
    <scope>NUCLEOTIDE SEQUENCE</scope>
    <source>
        <strain evidence="9">CBS 540.89</strain>
    </source>
</reference>
<comment type="similarity">
    <text evidence="5">Belongs to the SAT4 family.</text>
</comment>
<feature type="domain" description="Rhodopsin" evidence="8">
    <location>
        <begin position="50"/>
        <end position="285"/>
    </location>
</feature>
<evidence type="ECO:0000313" key="10">
    <source>
        <dbReference type="Proteomes" id="UP001172159"/>
    </source>
</evidence>
<sequence length="374" mass="41246">MSSTPDLCARPAGVSPDGVYNLIDPPSLGPAVLGVGISLAVVSTSFVVGRLFTNRKKLHASEYFTFIGCLFNLAYTGVILSQHRYYRHTWDTPLCWYNGQYLRLPFVQTMLFAPVFFFPKAAIFLLYRQLFASGKKLQIMIDAGLLVNLLLYLSEIPLAALYAAPRAGQSWDSLLYTLRDNSKQFALGGSIQSAIATVLDLYIFVLPLPILFKLRMPARRKWQLIGVFSTGLLGVAASVVSLVFKLRILSSNDSNWLAAITSMASLVETNIALIVGCMPACAQLAKVYIGESAFYKSLRSRLLPSSRGGSLSKENVPQVHVATFGSNQTPRRKEYYELTDTQLLETRTGTRDDASDMYQKSKSESTDSGAEQTV</sequence>
<feature type="transmembrane region" description="Helical" evidence="7">
    <location>
        <begin position="31"/>
        <end position="52"/>
    </location>
</feature>
<dbReference type="GO" id="GO:0016020">
    <property type="term" value="C:membrane"/>
    <property type="evidence" value="ECO:0007669"/>
    <property type="project" value="UniProtKB-SubCell"/>
</dbReference>
<gene>
    <name evidence="9" type="ORF">B0T21DRAFT_277230</name>
</gene>
<evidence type="ECO:0000256" key="4">
    <source>
        <dbReference type="ARBA" id="ARBA00023136"/>
    </source>
</evidence>
<keyword evidence="3 7" id="KW-1133">Transmembrane helix</keyword>
<evidence type="ECO:0000313" key="9">
    <source>
        <dbReference type="EMBL" id="KAK0747390.1"/>
    </source>
</evidence>
<feature type="transmembrane region" description="Helical" evidence="7">
    <location>
        <begin position="185"/>
        <end position="212"/>
    </location>
</feature>
<evidence type="ECO:0000256" key="6">
    <source>
        <dbReference type="SAM" id="MobiDB-lite"/>
    </source>
</evidence>
<dbReference type="PANTHER" id="PTHR33048:SF47">
    <property type="entry name" value="INTEGRAL MEMBRANE PROTEIN-RELATED"/>
    <property type="match status" value="1"/>
</dbReference>
<feature type="transmembrane region" description="Helical" evidence="7">
    <location>
        <begin position="139"/>
        <end position="165"/>
    </location>
</feature>
<evidence type="ECO:0000256" key="1">
    <source>
        <dbReference type="ARBA" id="ARBA00004141"/>
    </source>
</evidence>
<keyword evidence="4 7" id="KW-0472">Membrane</keyword>
<evidence type="ECO:0000256" key="3">
    <source>
        <dbReference type="ARBA" id="ARBA00022989"/>
    </source>
</evidence>